<gene>
    <name evidence="1" type="ORF">MUN68_006350</name>
</gene>
<dbReference type="EMBL" id="CP116221">
    <property type="protein sequence ID" value="WCO03109.1"/>
    <property type="molecule type" value="Genomic_DNA"/>
</dbReference>
<reference evidence="1 2" key="1">
    <citation type="submission" date="2023-01" db="EMBL/GenBank/DDBJ databases">
        <title>Psychroserpens ponticola sp. nov., isolated from seawater.</title>
        <authorList>
            <person name="Kristyanto S."/>
            <person name="Jung J."/>
            <person name="Kim J.M."/>
            <person name="Jeon C.O."/>
        </authorList>
    </citation>
    <scope>NUCLEOTIDE SEQUENCE [LARGE SCALE GENOMIC DNA]</scope>
    <source>
        <strain evidence="1 2">MSW6</strain>
    </source>
</reference>
<organism evidence="1 2">
    <name type="scientific">Psychroserpens ponticola</name>
    <dbReference type="NCBI Taxonomy" id="2932268"/>
    <lineage>
        <taxon>Bacteria</taxon>
        <taxon>Pseudomonadati</taxon>
        <taxon>Bacteroidota</taxon>
        <taxon>Flavobacteriia</taxon>
        <taxon>Flavobacteriales</taxon>
        <taxon>Flavobacteriaceae</taxon>
        <taxon>Psychroserpens</taxon>
    </lineage>
</organism>
<dbReference type="RefSeq" id="WP_249994072.1">
    <property type="nucleotide sequence ID" value="NZ_CP116221.1"/>
</dbReference>
<protein>
    <recommendedName>
        <fullName evidence="3">XRE family transcriptional regulator</fullName>
    </recommendedName>
</protein>
<evidence type="ECO:0000313" key="1">
    <source>
        <dbReference type="EMBL" id="WCO03109.1"/>
    </source>
</evidence>
<dbReference type="Proteomes" id="UP001202717">
    <property type="component" value="Chromosome"/>
</dbReference>
<sequence>MSKTVHRIIDLISELKLSARQFDISIGTANGYILRMQKNNASVGSDVIERIVKEYPQVNLVWLITGKGDMFISEQQKPKVRTNREIEAYIDNKLKSKWSDEKKALLDEILKEIEDLKK</sequence>
<proteinExistence type="predicted"/>
<accession>A0ABY7S1Q2</accession>
<name>A0ABY7S1Q2_9FLAO</name>
<keyword evidence="2" id="KW-1185">Reference proteome</keyword>
<evidence type="ECO:0008006" key="3">
    <source>
        <dbReference type="Google" id="ProtNLM"/>
    </source>
</evidence>
<evidence type="ECO:0000313" key="2">
    <source>
        <dbReference type="Proteomes" id="UP001202717"/>
    </source>
</evidence>